<reference evidence="2 3" key="1">
    <citation type="journal article" date="2021" name="Plant Biotechnol. J.">
        <title>Multi-omics assisted identification of the key and species-specific regulatory components of drought-tolerant mechanisms in Gossypium stocksii.</title>
        <authorList>
            <person name="Yu D."/>
            <person name="Ke L."/>
            <person name="Zhang D."/>
            <person name="Wu Y."/>
            <person name="Sun Y."/>
            <person name="Mei J."/>
            <person name="Sun J."/>
            <person name="Sun Y."/>
        </authorList>
    </citation>
    <scope>NUCLEOTIDE SEQUENCE [LARGE SCALE GENOMIC DNA]</scope>
    <source>
        <strain evidence="3">cv. E1</strain>
        <tissue evidence="2">Leaf</tissue>
    </source>
</reference>
<organism evidence="2 3">
    <name type="scientific">Gossypium stocksii</name>
    <dbReference type="NCBI Taxonomy" id="47602"/>
    <lineage>
        <taxon>Eukaryota</taxon>
        <taxon>Viridiplantae</taxon>
        <taxon>Streptophyta</taxon>
        <taxon>Embryophyta</taxon>
        <taxon>Tracheophyta</taxon>
        <taxon>Spermatophyta</taxon>
        <taxon>Magnoliopsida</taxon>
        <taxon>eudicotyledons</taxon>
        <taxon>Gunneridae</taxon>
        <taxon>Pentapetalae</taxon>
        <taxon>rosids</taxon>
        <taxon>malvids</taxon>
        <taxon>Malvales</taxon>
        <taxon>Malvaceae</taxon>
        <taxon>Malvoideae</taxon>
        <taxon>Gossypium</taxon>
    </lineage>
</organism>
<feature type="coiled-coil region" evidence="1">
    <location>
        <begin position="85"/>
        <end position="112"/>
    </location>
</feature>
<proteinExistence type="predicted"/>
<evidence type="ECO:0000256" key="1">
    <source>
        <dbReference type="SAM" id="Coils"/>
    </source>
</evidence>
<protein>
    <submittedName>
        <fullName evidence="2">Uncharacterized protein</fullName>
    </submittedName>
</protein>
<name>A0A9D3USK6_9ROSI</name>
<evidence type="ECO:0000313" key="2">
    <source>
        <dbReference type="EMBL" id="KAH1056673.1"/>
    </source>
</evidence>
<dbReference type="OrthoDB" id="1002598at2759"/>
<sequence length="133" mass="15647">MRMLWEDLRPYVPSKPIPWMAISGFNVILSSNNKSGGKSCRKMCPSFGKFVESNELQWSFITWQKGRTFERLDQAAIYGHIGTRRKKLVNTLTDLQKEMERATSVHLAQREEKVREELESVLYHEELLWKKKS</sequence>
<dbReference type="AlphaFoldDB" id="A0A9D3USK6"/>
<keyword evidence="1" id="KW-0175">Coiled coil</keyword>
<dbReference type="Proteomes" id="UP000828251">
    <property type="component" value="Unassembled WGS sequence"/>
</dbReference>
<evidence type="ECO:0000313" key="3">
    <source>
        <dbReference type="Proteomes" id="UP000828251"/>
    </source>
</evidence>
<comment type="caution">
    <text evidence="2">The sequence shown here is derived from an EMBL/GenBank/DDBJ whole genome shotgun (WGS) entry which is preliminary data.</text>
</comment>
<accession>A0A9D3USK6</accession>
<dbReference type="EMBL" id="JAIQCV010000010">
    <property type="protein sequence ID" value="KAH1056673.1"/>
    <property type="molecule type" value="Genomic_DNA"/>
</dbReference>
<keyword evidence="3" id="KW-1185">Reference proteome</keyword>
<gene>
    <name evidence="2" type="ORF">J1N35_034738</name>
</gene>